<dbReference type="Proteomes" id="UP000070444">
    <property type="component" value="Unassembled WGS sequence"/>
</dbReference>
<accession>A0A137PID2</accession>
<proteinExistence type="predicted"/>
<dbReference type="EMBL" id="KQ964420">
    <property type="protein sequence ID" value="KXN74757.1"/>
    <property type="molecule type" value="Genomic_DNA"/>
</dbReference>
<dbReference type="AlphaFoldDB" id="A0A137PID2"/>
<sequence length="117" mass="13241">MNTESFENYVSTIKSEECSRLLNQAFICRQRRSPSPKAYASTSNHRSCSSIESATTSASVAMPYPLEFTTAIHQKGYEQRQYENSEKFDKVVELGFDSDPNCPTLHLTLTPMLLRGH</sequence>
<name>A0A137PID2_CONC2</name>
<evidence type="ECO:0000313" key="2">
    <source>
        <dbReference type="Proteomes" id="UP000070444"/>
    </source>
</evidence>
<protein>
    <submittedName>
        <fullName evidence="1">Uncharacterized protein</fullName>
    </submittedName>
</protein>
<organism evidence="1 2">
    <name type="scientific">Conidiobolus coronatus (strain ATCC 28846 / CBS 209.66 / NRRL 28638)</name>
    <name type="common">Delacroixia coronata</name>
    <dbReference type="NCBI Taxonomy" id="796925"/>
    <lineage>
        <taxon>Eukaryota</taxon>
        <taxon>Fungi</taxon>
        <taxon>Fungi incertae sedis</taxon>
        <taxon>Zoopagomycota</taxon>
        <taxon>Entomophthoromycotina</taxon>
        <taxon>Entomophthoromycetes</taxon>
        <taxon>Entomophthorales</taxon>
        <taxon>Ancylistaceae</taxon>
        <taxon>Conidiobolus</taxon>
    </lineage>
</organism>
<evidence type="ECO:0000313" key="1">
    <source>
        <dbReference type="EMBL" id="KXN74757.1"/>
    </source>
</evidence>
<reference evidence="1 2" key="1">
    <citation type="journal article" date="2015" name="Genome Biol. Evol.">
        <title>Phylogenomic analyses indicate that early fungi evolved digesting cell walls of algal ancestors of land plants.</title>
        <authorList>
            <person name="Chang Y."/>
            <person name="Wang S."/>
            <person name="Sekimoto S."/>
            <person name="Aerts A.L."/>
            <person name="Choi C."/>
            <person name="Clum A."/>
            <person name="LaButti K.M."/>
            <person name="Lindquist E.A."/>
            <person name="Yee Ngan C."/>
            <person name="Ohm R.A."/>
            <person name="Salamov A.A."/>
            <person name="Grigoriev I.V."/>
            <person name="Spatafora J.W."/>
            <person name="Berbee M.L."/>
        </authorList>
    </citation>
    <scope>NUCLEOTIDE SEQUENCE [LARGE SCALE GENOMIC DNA]</scope>
    <source>
        <strain evidence="1 2">NRRL 28638</strain>
    </source>
</reference>
<keyword evidence="2" id="KW-1185">Reference proteome</keyword>
<gene>
    <name evidence="1" type="ORF">CONCODRAFT_76655</name>
</gene>